<protein>
    <recommendedName>
        <fullName evidence="4">Lipoprotein</fullName>
    </recommendedName>
</protein>
<dbReference type="PATRIC" id="fig|999437.3.peg.505"/>
<dbReference type="AlphaFoldDB" id="M2AS74"/>
<evidence type="ECO:0000256" key="1">
    <source>
        <dbReference type="SAM" id="MobiDB-lite"/>
    </source>
</evidence>
<feature type="region of interest" description="Disordered" evidence="1">
    <location>
        <begin position="30"/>
        <end position="55"/>
    </location>
</feature>
<proteinExistence type="predicted"/>
<evidence type="ECO:0000313" key="3">
    <source>
        <dbReference type="Proteomes" id="UP000016183"/>
    </source>
</evidence>
<dbReference type="OrthoDB" id="9874802at2"/>
<dbReference type="HOGENOM" id="CLU_059390_0_0_12"/>
<sequence>MKKDKLKLIFILMLAVLLFSCSKEVKEQKPVEGKVETSVKTESPSKESQAKKEADLKTKNLTEKLAEESKTYLLRNLNGGPSSGFMSRSTPYRSNDEHYYKEGSLLFYNLNINDTYDEVVSKLRKFGVDGFYPASIIMPKKLQELGCKAYIPDDSSYKRDLSNDFYIIFKDNKIIRFIKYQAEHTAFEKFYNAGTSNKLTIVDDMKTDSSGYDYYKKEMGCVIYHNQHYSPTAVTTVIMTRLGYESYFEKADKIADEIFEFGDLYFYGLNIKDNIEIVKQKMNKLNVDYEDDFFSYHSTSVNLDDFIYALKTKKKSDWVACCGNKIVLLDVHTDEEDSYILMQYFKRKYPLISADDPFYYCCGTMMGPYIFILRRLEGYGSDRDEKDYLFSLNLVNAGIFNYGGNER</sequence>
<dbReference type="EMBL" id="AGDZ01000016">
    <property type="protein sequence ID" value="EMB26221.1"/>
    <property type="molecule type" value="Genomic_DNA"/>
</dbReference>
<accession>M2AS74</accession>
<dbReference type="Proteomes" id="UP000016183">
    <property type="component" value="Unassembled WGS sequence"/>
</dbReference>
<gene>
    <name evidence="2" type="ORF">HMPREF9733_00503</name>
</gene>
<organism evidence="2 3">
    <name type="scientific">Treponema denticola SP33</name>
    <dbReference type="NCBI Taxonomy" id="999437"/>
    <lineage>
        <taxon>Bacteria</taxon>
        <taxon>Pseudomonadati</taxon>
        <taxon>Spirochaetota</taxon>
        <taxon>Spirochaetia</taxon>
        <taxon>Spirochaetales</taxon>
        <taxon>Treponemataceae</taxon>
        <taxon>Treponema</taxon>
    </lineage>
</organism>
<reference evidence="2 3" key="1">
    <citation type="submission" date="2012-01" db="EMBL/GenBank/DDBJ databases">
        <title>The Genome Sequence of Treponema denticola SP33.</title>
        <authorList>
            <consortium name="The Broad Institute Genome Sequencing Platform"/>
            <person name="Earl A."/>
            <person name="Ward D."/>
            <person name="Feldgarden M."/>
            <person name="Gevers D."/>
            <person name="Blanton J.M."/>
            <person name="Fenno C.J."/>
            <person name="Baranova O.V."/>
            <person name="Mathney J."/>
            <person name="Dewhirst F.E."/>
            <person name="Izard J."/>
            <person name="Young S.K."/>
            <person name="Zeng Q."/>
            <person name="Gargeya S."/>
            <person name="Fitzgerald M."/>
            <person name="Haas B."/>
            <person name="Abouelleil A."/>
            <person name="Alvarado L."/>
            <person name="Arachchi H.M."/>
            <person name="Berlin A."/>
            <person name="Chapman S.B."/>
            <person name="Gearin G."/>
            <person name="Goldberg J."/>
            <person name="Griggs A."/>
            <person name="Gujja S."/>
            <person name="Hansen M."/>
            <person name="Heiman D."/>
            <person name="Howarth C."/>
            <person name="Larimer J."/>
            <person name="Lui A."/>
            <person name="MacDonald P.J.P."/>
            <person name="McCowen C."/>
            <person name="Montmayeur A."/>
            <person name="Murphy C."/>
            <person name="Neiman D."/>
            <person name="Pearson M."/>
            <person name="Priest M."/>
            <person name="Roberts A."/>
            <person name="Saif S."/>
            <person name="Shea T."/>
            <person name="Sisk P."/>
            <person name="Stolte C."/>
            <person name="Sykes S."/>
            <person name="Wortman J."/>
            <person name="Nusbaum C."/>
            <person name="Birren B."/>
        </authorList>
    </citation>
    <scope>NUCLEOTIDE SEQUENCE [LARGE SCALE GENOMIC DNA]</scope>
    <source>
        <strain evidence="2 3">SP33</strain>
    </source>
</reference>
<comment type="caution">
    <text evidence="2">The sequence shown here is derived from an EMBL/GenBank/DDBJ whole genome shotgun (WGS) entry which is preliminary data.</text>
</comment>
<dbReference type="InterPro" id="IPR010103">
    <property type="entry name" value="Clustered_lipoprot_TREDE"/>
</dbReference>
<dbReference type="PROSITE" id="PS51257">
    <property type="entry name" value="PROKAR_LIPOPROTEIN"/>
    <property type="match status" value="1"/>
</dbReference>
<evidence type="ECO:0008006" key="4">
    <source>
        <dbReference type="Google" id="ProtNLM"/>
    </source>
</evidence>
<dbReference type="Pfam" id="PF09710">
    <property type="entry name" value="Trep_dent_lipo"/>
    <property type="match status" value="1"/>
</dbReference>
<dbReference type="RefSeq" id="WP_010693589.1">
    <property type="nucleotide sequence ID" value="NZ_KB442453.1"/>
</dbReference>
<name>M2AS74_TREDN</name>
<evidence type="ECO:0000313" key="2">
    <source>
        <dbReference type="EMBL" id="EMB26221.1"/>
    </source>
</evidence>